<protein>
    <submittedName>
        <fullName evidence="1">Putative glycosyltransferase</fullName>
    </submittedName>
</protein>
<dbReference type="Proteomes" id="UP000241474">
    <property type="component" value="Segment"/>
</dbReference>
<dbReference type="GO" id="GO:0016757">
    <property type="term" value="F:glycosyltransferase activity"/>
    <property type="evidence" value="ECO:0007669"/>
    <property type="project" value="InterPro"/>
</dbReference>
<dbReference type="InterPro" id="IPR002495">
    <property type="entry name" value="Glyco_trans_8"/>
</dbReference>
<dbReference type="PANTHER" id="PTHR11183">
    <property type="entry name" value="GLYCOGENIN SUBFAMILY MEMBER"/>
    <property type="match status" value="1"/>
</dbReference>
<dbReference type="Gene3D" id="3.90.550.10">
    <property type="entry name" value="Spore Coat Polysaccharide Biosynthesis Protein SpsA, Chain A"/>
    <property type="match status" value="1"/>
</dbReference>
<dbReference type="InterPro" id="IPR050587">
    <property type="entry name" value="GNT1/Glycosyltrans_8"/>
</dbReference>
<evidence type="ECO:0000313" key="2">
    <source>
        <dbReference type="Proteomes" id="UP000241474"/>
    </source>
</evidence>
<dbReference type="SUPFAM" id="SSF53448">
    <property type="entry name" value="Nucleotide-diphospho-sugar transferases"/>
    <property type="match status" value="1"/>
</dbReference>
<sequence>MSSYAYVTVIYGNNIYLTGALVLGYTLQQTNTKYDRVILATKDVSEEYRSYLKKYYTHIIDIDYVKVNEDIFLEENTRFHDVFTKLSCLSLTQYDKIILLDLDMIIAKNIDHLFKLSAPAACLKRFHIPYGQKIPPKMICSNGKLVGSINAGLMLLKPDKREWEDIKKDIVKENFIGKFKYPEQDYLSLRYCNKWTSITFNYNFQFGLTHRVKKYHYTIDNIYVIHFSSSYKPWNRLNSDKSLREDESDFFNQHIKYYNLWTNIYSKIKYDFSKNDIKLPY</sequence>
<name>A0A0G2Y1C3_MIMIV</name>
<proteinExistence type="predicted"/>
<organismHost>
    <name type="scientific">Acanthamoeba polyphaga</name>
    <name type="common">Amoeba</name>
    <dbReference type="NCBI Taxonomy" id="5757"/>
</organismHost>
<evidence type="ECO:0000313" key="1">
    <source>
        <dbReference type="EMBL" id="AKI79493.1"/>
    </source>
</evidence>
<dbReference type="InterPro" id="IPR029044">
    <property type="entry name" value="Nucleotide-diphossugar_trans"/>
</dbReference>
<dbReference type="Pfam" id="PF01501">
    <property type="entry name" value="Glyco_transf_8"/>
    <property type="match status" value="1"/>
</dbReference>
<accession>A0A0G2Y1C3</accession>
<dbReference type="EMBL" id="KM982401">
    <property type="protein sequence ID" value="AKI79493.1"/>
    <property type="molecule type" value="Genomic_DNA"/>
</dbReference>
<keyword evidence="1" id="KW-0808">Transferase</keyword>
<reference evidence="1 2" key="1">
    <citation type="submission" date="2014-10" db="EMBL/GenBank/DDBJ databases">
        <title>Pan-genome analysis of Brazilian lineage A amoebal mimiviruses.</title>
        <authorList>
            <person name="Assis F.L."/>
            <person name="Abrahao J.S."/>
            <person name="Kroon E.G."/>
            <person name="Dornas F.P."/>
            <person name="Andrade K.R."/>
            <person name="Borato P.V.M."/>
            <person name="Pilotto M.R."/>
            <person name="Benamar S."/>
            <person name="LaScola B."/>
            <person name="Colson P."/>
        </authorList>
    </citation>
    <scope>NUCLEOTIDE SEQUENCE [LARGE SCALE GENOMIC DNA]</scope>
    <source>
        <strain evidence="1 2">Oyster</strain>
    </source>
</reference>
<organism evidence="1 2">
    <name type="scientific">Acanthamoeba polyphaga mimivirus</name>
    <name type="common">APMV</name>
    <dbReference type="NCBI Taxonomy" id="212035"/>
    <lineage>
        <taxon>Viruses</taxon>
        <taxon>Varidnaviria</taxon>
        <taxon>Bamfordvirae</taxon>
        <taxon>Nucleocytoviricota</taxon>
        <taxon>Megaviricetes</taxon>
        <taxon>Imitervirales</taxon>
        <taxon>Mimiviridae</taxon>
        <taxon>Megamimivirinae</taxon>
        <taxon>Mimivirus</taxon>
        <taxon>Mimivirus bradfordmassiliense</taxon>
    </lineage>
</organism>